<comment type="caution">
    <text evidence="2">The sequence shown here is derived from an EMBL/GenBank/DDBJ whole genome shotgun (WGS) entry which is preliminary data.</text>
</comment>
<organism evidence="2 3">
    <name type="scientific">candidate division Kazan bacterium</name>
    <dbReference type="NCBI Taxonomy" id="2202143"/>
    <lineage>
        <taxon>Bacteria</taxon>
        <taxon>Bacteria division Kazan-3B-28</taxon>
    </lineage>
</organism>
<dbReference type="AlphaFoldDB" id="A0A420ZC37"/>
<dbReference type="EMBL" id="QMNG01000031">
    <property type="protein sequence ID" value="RLC36754.1"/>
    <property type="molecule type" value="Genomic_DNA"/>
</dbReference>
<reference evidence="2 3" key="1">
    <citation type="submission" date="2018-06" db="EMBL/GenBank/DDBJ databases">
        <title>Extensive metabolic versatility and redundancy in microbially diverse, dynamic hydrothermal sediments.</title>
        <authorList>
            <person name="Dombrowski N."/>
            <person name="Teske A."/>
            <person name="Baker B.J."/>
        </authorList>
    </citation>
    <scope>NUCLEOTIDE SEQUENCE [LARGE SCALE GENOMIC DNA]</scope>
    <source>
        <strain evidence="2">B79_G16</strain>
    </source>
</reference>
<dbReference type="Proteomes" id="UP000281261">
    <property type="component" value="Unassembled WGS sequence"/>
</dbReference>
<evidence type="ECO:0000313" key="3">
    <source>
        <dbReference type="Proteomes" id="UP000281261"/>
    </source>
</evidence>
<protein>
    <recommendedName>
        <fullName evidence="1">Ribbon-helix-helix protein CopG domain-containing protein</fullName>
    </recommendedName>
</protein>
<evidence type="ECO:0000313" key="2">
    <source>
        <dbReference type="EMBL" id="RLC36754.1"/>
    </source>
</evidence>
<proteinExistence type="predicted"/>
<name>A0A420ZC37_UNCK3</name>
<evidence type="ECO:0000259" key="1">
    <source>
        <dbReference type="Pfam" id="PF01402"/>
    </source>
</evidence>
<accession>A0A420ZC37</accession>
<sequence length="77" mass="9589">MLRIVTFKLKEEELEILDLLSRNLKKTRSDVIRLALRKLFKEFNIKVEIKNESDFSYRKYDRFLRNMRREYDSVQMQ</sequence>
<gene>
    <name evidence="2" type="ORF">DRH29_03880</name>
</gene>
<dbReference type="InterPro" id="IPR002145">
    <property type="entry name" value="CopG"/>
</dbReference>
<dbReference type="GO" id="GO:0006355">
    <property type="term" value="P:regulation of DNA-templated transcription"/>
    <property type="evidence" value="ECO:0007669"/>
    <property type="project" value="InterPro"/>
</dbReference>
<feature type="domain" description="Ribbon-helix-helix protein CopG" evidence="1">
    <location>
        <begin position="4"/>
        <end position="39"/>
    </location>
</feature>
<dbReference type="Pfam" id="PF01402">
    <property type="entry name" value="RHH_1"/>
    <property type="match status" value="1"/>
</dbReference>